<organism evidence="1 2">
    <name type="scientific">Leishmania martiniquensis</name>
    <dbReference type="NCBI Taxonomy" id="1580590"/>
    <lineage>
        <taxon>Eukaryota</taxon>
        <taxon>Discoba</taxon>
        <taxon>Euglenozoa</taxon>
        <taxon>Kinetoplastea</taxon>
        <taxon>Metakinetoplastina</taxon>
        <taxon>Trypanosomatida</taxon>
        <taxon>Trypanosomatidae</taxon>
        <taxon>Leishmaniinae</taxon>
        <taxon>Leishmania</taxon>
    </lineage>
</organism>
<dbReference type="AlphaFoldDB" id="A0A836HED2"/>
<dbReference type="OrthoDB" id="271658at2759"/>
<sequence length="864" mass="94812">MLRTGRRVLAVVTAASIADAATKLNALLDMKNRTRPVPHGEMKRFLKAEVMPVLAGTELDRRGNSTDLRHFLGQLTRDAAFAAVIIGARPEASFVRTIVTCIKEDHNRMRFIPRMSSSQASKVIEYLCKAGVTDTDVYPILISRLNFASLHELGRVMFALTEAGFHALSMLVVVPLYSGEKWHLEFNHTKKNGPTCNAFDAVRVLRALSKSCRSYVEECRRTSTDCMAIIPGESLHLLRNSLLCFIFENAAALRGAHWLNVTRALLNFPNEFHDLRHLAQGYPAIVNEARSGSADHTDASSSQDAAAPCAVNCETVGAAAMQRVFQYAEQRTAIPDAGRESPVSTEFPFDLSYTDLMKVLPLLDQFPGIMSPSKLQQRVERVLQVLCAHVQHLRLQDLVGALQVLRRIRPSAKAEAAVATIAHEAGNRLTVSSPEEVLDAVSFRTITQLAAALAALRVTRCDGFVTFVATGNNIFPSSLTVDTALSFINALAALKMTRSSMCHGALESILGGVLSFYAKQLSQAPLLDVFPIYVARMLRGCVLLDYIPPAHILTSLLVGSAEAPLRTSKEVRTAGGVLVFDLSRTLSHFLKQARVSAPEREEDLWEVVVLRVVLPLAVACTDDTVRAIEENRQTASSSHTAVSWRSTVEMLTLFVDPQMSRAEPSIMAERLQEVFPAVETLLRAAATATRAHLHRCSRHVLSADEARQRARQTPFNAKCNVHFLGALLIFEYAIFHANTQVGRSSTTAAGHLSATGDDDVRKANEALAKLKNRYCNFLVTPISELVSDTPMDIVCRIFECPLPDSVTRSAAAPSTVVLLERRDAVEITTTLPFALSLVMDPGPVNEFFTERCMSIMVGDPEETN</sequence>
<proteinExistence type="predicted"/>
<comment type="caution">
    <text evidence="1">The sequence shown here is derived from an EMBL/GenBank/DDBJ whole genome shotgun (WGS) entry which is preliminary data.</text>
</comment>
<keyword evidence="2" id="KW-1185">Reference proteome</keyword>
<gene>
    <name evidence="1" type="ORF">LSCM1_03428</name>
</gene>
<dbReference type="KEGG" id="lmat:92513482"/>
<dbReference type="EMBL" id="JAFEUZ010000027">
    <property type="protein sequence ID" value="KAG5475315.1"/>
    <property type="molecule type" value="Genomic_DNA"/>
</dbReference>
<reference evidence="2" key="1">
    <citation type="journal article" date="2021" name="Microbiol. Resour. Announc.">
        <title>LGAAP: Leishmaniinae Genome Assembly and Annotation Pipeline.</title>
        <authorList>
            <person name="Almutairi H."/>
            <person name="Urbaniak M.D."/>
            <person name="Bates M.D."/>
            <person name="Jariyapan N."/>
            <person name="Kwakye-Nuako G."/>
            <person name="Thomaz-Soccol V."/>
            <person name="Al-Salem W.S."/>
            <person name="Dillon R.J."/>
            <person name="Bates P.A."/>
            <person name="Gatherer D."/>
        </authorList>
    </citation>
    <scope>NUCLEOTIDE SEQUENCE [LARGE SCALE GENOMIC DNA]</scope>
</reference>
<evidence type="ECO:0000313" key="2">
    <source>
        <dbReference type="Proteomes" id="UP000673552"/>
    </source>
</evidence>
<dbReference type="RefSeq" id="XP_067177580.1">
    <property type="nucleotide sequence ID" value="XM_067320970.1"/>
</dbReference>
<reference evidence="2" key="2">
    <citation type="journal article" date="2021" name="Sci. Data">
        <title>Chromosome-scale genome sequencing, assembly and annotation of six genomes from subfamily Leishmaniinae.</title>
        <authorList>
            <person name="Almutairi H."/>
            <person name="Urbaniak M.D."/>
            <person name="Bates M.D."/>
            <person name="Jariyapan N."/>
            <person name="Kwakye-Nuako G."/>
            <person name="Thomaz Soccol V."/>
            <person name="Al-Salem W.S."/>
            <person name="Dillon R.J."/>
            <person name="Bates P.A."/>
            <person name="Gatherer D."/>
        </authorList>
    </citation>
    <scope>NUCLEOTIDE SEQUENCE [LARGE SCALE GENOMIC DNA]</scope>
</reference>
<dbReference type="Proteomes" id="UP000673552">
    <property type="component" value="Unassembled WGS sequence"/>
</dbReference>
<accession>A0A836HED2</accession>
<name>A0A836HED2_9TRYP</name>
<dbReference type="GeneID" id="92513482"/>
<evidence type="ECO:0000313" key="1">
    <source>
        <dbReference type="EMBL" id="KAG5475315.1"/>
    </source>
</evidence>
<protein>
    <submittedName>
        <fullName evidence="1">Uncharacterized protein</fullName>
    </submittedName>
</protein>